<accession>A0A8T2KG63</accession>
<dbReference type="GO" id="GO:0000795">
    <property type="term" value="C:synaptonemal complex"/>
    <property type="evidence" value="ECO:0007669"/>
    <property type="project" value="InterPro"/>
</dbReference>
<dbReference type="InterPro" id="IPR017907">
    <property type="entry name" value="Znf_RING_CS"/>
</dbReference>
<evidence type="ECO:0000256" key="1">
    <source>
        <dbReference type="ARBA" id="ARBA00022723"/>
    </source>
</evidence>
<dbReference type="GO" id="GO:0016925">
    <property type="term" value="P:protein sumoylation"/>
    <property type="evidence" value="ECO:0007669"/>
    <property type="project" value="TreeGrafter"/>
</dbReference>
<keyword evidence="4" id="KW-0469">Meiosis</keyword>
<dbReference type="GO" id="GO:0008270">
    <property type="term" value="F:zinc ion binding"/>
    <property type="evidence" value="ECO:0007669"/>
    <property type="project" value="UniProtKB-KW"/>
</dbReference>
<feature type="compositionally biased region" description="Low complexity" evidence="7">
    <location>
        <begin position="240"/>
        <end position="252"/>
    </location>
</feature>
<feature type="domain" description="RING-type" evidence="8">
    <location>
        <begin position="11"/>
        <end position="45"/>
    </location>
</feature>
<dbReference type="InterPro" id="IPR013083">
    <property type="entry name" value="Znf_RING/FYVE/PHD"/>
</dbReference>
<keyword evidence="3" id="KW-0862">Zinc</keyword>
<dbReference type="GO" id="GO:0019789">
    <property type="term" value="F:SUMO transferase activity"/>
    <property type="evidence" value="ECO:0007669"/>
    <property type="project" value="InterPro"/>
</dbReference>
<evidence type="ECO:0000256" key="2">
    <source>
        <dbReference type="ARBA" id="ARBA00022771"/>
    </source>
</evidence>
<dbReference type="Gene3D" id="3.30.40.10">
    <property type="entry name" value="Zinc/RING finger domain, C3HC4 (zinc finger)"/>
    <property type="match status" value="1"/>
</dbReference>
<dbReference type="PANTHER" id="PTHR22663">
    <property type="entry name" value="RING FINGER PROTEIN NARYA-RELATED"/>
    <property type="match status" value="1"/>
</dbReference>
<gene>
    <name evidence="9" type="ORF">GDO86_001554</name>
</gene>
<proteinExistence type="predicted"/>
<dbReference type="Proteomes" id="UP000812440">
    <property type="component" value="Chromosome 1"/>
</dbReference>
<keyword evidence="2 5" id="KW-0863">Zinc-finger</keyword>
<feature type="compositionally biased region" description="Polar residues" evidence="7">
    <location>
        <begin position="180"/>
        <end position="198"/>
    </location>
</feature>
<keyword evidence="6" id="KW-0175">Coiled coil</keyword>
<dbReference type="EMBL" id="JAACNH010000001">
    <property type="protein sequence ID" value="KAG8455402.1"/>
    <property type="molecule type" value="Genomic_DNA"/>
</dbReference>
<dbReference type="InterPro" id="IPR001841">
    <property type="entry name" value="Znf_RING"/>
</dbReference>
<evidence type="ECO:0000256" key="7">
    <source>
        <dbReference type="SAM" id="MobiDB-lite"/>
    </source>
</evidence>
<name>A0A8T2KG63_9PIPI</name>
<dbReference type="AlphaFoldDB" id="A0A8T2KG63"/>
<feature type="coiled-coil region" evidence="6">
    <location>
        <begin position="69"/>
        <end position="110"/>
    </location>
</feature>
<feature type="region of interest" description="Disordered" evidence="7">
    <location>
        <begin position="224"/>
        <end position="257"/>
    </location>
</feature>
<evidence type="ECO:0000256" key="6">
    <source>
        <dbReference type="SAM" id="Coils"/>
    </source>
</evidence>
<feature type="region of interest" description="Disordered" evidence="7">
    <location>
        <begin position="151"/>
        <end position="209"/>
    </location>
</feature>
<organism evidence="9 10">
    <name type="scientific">Hymenochirus boettgeri</name>
    <name type="common">Congo dwarf clawed frog</name>
    <dbReference type="NCBI Taxonomy" id="247094"/>
    <lineage>
        <taxon>Eukaryota</taxon>
        <taxon>Metazoa</taxon>
        <taxon>Chordata</taxon>
        <taxon>Craniata</taxon>
        <taxon>Vertebrata</taxon>
        <taxon>Euteleostomi</taxon>
        <taxon>Amphibia</taxon>
        <taxon>Batrachia</taxon>
        <taxon>Anura</taxon>
        <taxon>Pipoidea</taxon>
        <taxon>Pipidae</taxon>
        <taxon>Pipinae</taxon>
        <taxon>Hymenochirus</taxon>
    </lineage>
</organism>
<dbReference type="GO" id="GO:0007129">
    <property type="term" value="P:homologous chromosome pairing at meiosis"/>
    <property type="evidence" value="ECO:0007669"/>
    <property type="project" value="TreeGrafter"/>
</dbReference>
<dbReference type="PANTHER" id="PTHR22663:SF29">
    <property type="entry name" value="RING FINGER PROTEIN 212B"/>
    <property type="match status" value="1"/>
</dbReference>
<dbReference type="GO" id="GO:0007131">
    <property type="term" value="P:reciprocal meiotic recombination"/>
    <property type="evidence" value="ECO:0007669"/>
    <property type="project" value="InterPro"/>
</dbReference>
<feature type="compositionally biased region" description="Polar residues" evidence="7">
    <location>
        <begin position="226"/>
        <end position="239"/>
    </location>
</feature>
<dbReference type="PROSITE" id="PS00518">
    <property type="entry name" value="ZF_RING_1"/>
    <property type="match status" value="1"/>
</dbReference>
<evidence type="ECO:0000256" key="4">
    <source>
        <dbReference type="ARBA" id="ARBA00023254"/>
    </source>
</evidence>
<dbReference type="PROSITE" id="PS50089">
    <property type="entry name" value="ZF_RING_2"/>
    <property type="match status" value="1"/>
</dbReference>
<evidence type="ECO:0000256" key="3">
    <source>
        <dbReference type="ARBA" id="ARBA00022833"/>
    </source>
</evidence>
<dbReference type="CDD" id="cd16747">
    <property type="entry name" value="RING-HC_RNF212B"/>
    <property type="match status" value="1"/>
</dbReference>
<dbReference type="SUPFAM" id="SSF57850">
    <property type="entry name" value="RING/U-box"/>
    <property type="match status" value="1"/>
</dbReference>
<protein>
    <recommendedName>
        <fullName evidence="8">RING-type domain-containing protein</fullName>
    </recommendedName>
</protein>
<evidence type="ECO:0000259" key="8">
    <source>
        <dbReference type="PROSITE" id="PS50089"/>
    </source>
</evidence>
<dbReference type="EMBL" id="JAACNH010000001">
    <property type="protein sequence ID" value="KAG8455403.1"/>
    <property type="molecule type" value="Genomic_DNA"/>
</dbReference>
<feature type="compositionally biased region" description="Low complexity" evidence="7">
    <location>
        <begin position="199"/>
        <end position="209"/>
    </location>
</feature>
<keyword evidence="10" id="KW-1185">Reference proteome</keyword>
<dbReference type="Pfam" id="PF14634">
    <property type="entry name" value="zf-RING_5"/>
    <property type="match status" value="1"/>
</dbReference>
<dbReference type="OrthoDB" id="2535391at2759"/>
<feature type="compositionally biased region" description="Low complexity" evidence="7">
    <location>
        <begin position="151"/>
        <end position="179"/>
    </location>
</feature>
<evidence type="ECO:0000256" key="5">
    <source>
        <dbReference type="PROSITE-ProRule" id="PRU00175"/>
    </source>
</evidence>
<dbReference type="InterPro" id="IPR042123">
    <property type="entry name" value="Zip3/RNF212-like"/>
</dbReference>
<keyword evidence="1" id="KW-0479">Metal-binding</keyword>
<evidence type="ECO:0000313" key="10">
    <source>
        <dbReference type="Proteomes" id="UP000812440"/>
    </source>
</evidence>
<reference evidence="9" key="1">
    <citation type="thesis" date="2020" institute="ProQuest LLC" country="789 East Eisenhower Parkway, Ann Arbor, MI, USA">
        <title>Comparative Genomics and Chromosome Evolution.</title>
        <authorList>
            <person name="Mudd A.B."/>
        </authorList>
    </citation>
    <scope>NUCLEOTIDE SEQUENCE</scope>
    <source>
        <strain evidence="9">Female2</strain>
        <tissue evidence="9">Blood</tissue>
    </source>
</reference>
<evidence type="ECO:0000313" key="9">
    <source>
        <dbReference type="EMBL" id="KAG8455403.1"/>
    </source>
</evidence>
<sequence length="275" mass="30184">MPTPDMDWFHCNICFLLQNETYYITSCGHIICQKCAIRDKCSVCRKSCKYLALSENVSNFQKQQHELQIAFFKQHISKAQNALQEAIQKINSQESELKAMKRDNAELRSMVIILKGSMNKSQNNRMCTSRPVITPPSQPVTPQYVSQPFSHVVSHSSSESMPFGISRSGGQSQLASASSVQEMTTPLSSSHGTPMSGHSLSSRIPSQSSSMVTLPLLGELSRDHNQANIGSTTPHQHSAGSLTESSTPSGSSNDRLRAIRLSFTPRTPGSCHLGK</sequence>
<comment type="caution">
    <text evidence="9">The sequence shown here is derived from an EMBL/GenBank/DDBJ whole genome shotgun (WGS) entry which is preliminary data.</text>
</comment>